<sequence length="392" mass="42452">MRDITAFTGLKHQVADPVTAQRFVLPQRQCDVVVLAQAVTQHHGVLHRRASALADIRRGAVRGIAKKRHVAAHQGVERFNVVDFDTVCGLGIQHGDELLHRWRPAAEVAREIGAKGSAIFRQPEGERNIKKEIETSAGDGHQRNALALADEGGPLVRRGNLFINLHQPVPVDVTGVAALGRIAQHVRANRGVTAIGGNQEIPRRGSTVGKGDGDASCVLTDAFNAFAELNVLAPPEVQHFALQFRTRHGAGATARALDQRGKAKAGEGIAAPVILIGHKAHRAAVGLDDVAHPEVLHAFHPIGPDGDGRTDGLHLFHGLKHGTVDSRLLQRYSSAQAANARANNDCSHASLLLQGVKREEQFAYQAAEWRKARCMRWFCTAKVRKRGENAFL</sequence>
<reference evidence="1 2" key="1">
    <citation type="journal article" date="2011" name="Stand. Genomic Sci.">
        <title>Complete genome of the onion pathogen Enterobacter cloacae EcWSU1.</title>
        <authorList>
            <person name="Humann J.L."/>
            <person name="Wildung M."/>
            <person name="Cheng C.H."/>
            <person name="Lee T."/>
            <person name="Stewart J.E."/>
            <person name="Drew J.C."/>
            <person name="Triplett E.W."/>
            <person name="Main D."/>
            <person name="Schroeder B.K."/>
        </authorList>
    </citation>
    <scope>NUCLEOTIDE SEQUENCE [LARGE SCALE GENOMIC DNA]</scope>
    <source>
        <strain evidence="1 2">EcWSU1</strain>
    </source>
</reference>
<accession>G8LIJ3</accession>
<name>G8LIJ3_9ENTR</name>
<evidence type="ECO:0000313" key="1">
    <source>
        <dbReference type="EMBL" id="AEW73004.1"/>
    </source>
</evidence>
<proteinExistence type="predicted"/>
<dbReference type="AlphaFoldDB" id="G8LIJ3"/>
<protein>
    <submittedName>
        <fullName evidence="1">Uncharacterized protein</fullName>
    </submittedName>
</protein>
<gene>
    <name evidence="1" type="ORF">EcWSU1_01565</name>
</gene>
<organism evidence="1 2">
    <name type="scientific">Enterobacter ludwigii</name>
    <dbReference type="NCBI Taxonomy" id="299767"/>
    <lineage>
        <taxon>Bacteria</taxon>
        <taxon>Pseudomonadati</taxon>
        <taxon>Pseudomonadota</taxon>
        <taxon>Gammaproteobacteria</taxon>
        <taxon>Enterobacterales</taxon>
        <taxon>Enterobacteriaceae</taxon>
        <taxon>Enterobacter</taxon>
        <taxon>Enterobacter cloacae complex</taxon>
    </lineage>
</organism>
<dbReference type="Proteomes" id="UP000007838">
    <property type="component" value="Chromosome"/>
</dbReference>
<evidence type="ECO:0000313" key="2">
    <source>
        <dbReference type="Proteomes" id="UP000007838"/>
    </source>
</evidence>
<dbReference type="HOGENOM" id="CLU_703458_0_0_6"/>
<dbReference type="EMBL" id="CP002886">
    <property type="protein sequence ID" value="AEW73004.1"/>
    <property type="molecule type" value="Genomic_DNA"/>
</dbReference>
<dbReference type="KEGG" id="eec:EcWSU1_01565"/>